<gene>
    <name evidence="1" type="ORF">K1Y79_27800</name>
</gene>
<name>A0ABS7GLE7_9BACT</name>
<keyword evidence="2" id="KW-1185">Reference proteome</keyword>
<dbReference type="Proteomes" id="UP000812961">
    <property type="component" value="Unassembled WGS sequence"/>
</dbReference>
<accession>A0ABS7GLE7</accession>
<proteinExistence type="predicted"/>
<protein>
    <submittedName>
        <fullName evidence="1">Uncharacterized protein</fullName>
    </submittedName>
</protein>
<evidence type="ECO:0000313" key="2">
    <source>
        <dbReference type="Proteomes" id="UP000812961"/>
    </source>
</evidence>
<comment type="caution">
    <text evidence="1">The sequence shown here is derived from an EMBL/GenBank/DDBJ whole genome shotgun (WGS) entry which is preliminary data.</text>
</comment>
<dbReference type="EMBL" id="JAICCF010000006">
    <property type="protein sequence ID" value="MBW8688171.1"/>
    <property type="molecule type" value="Genomic_DNA"/>
</dbReference>
<sequence length="188" mass="20182">MAQSTDNVLLKGASGTIGDQITITRRKSGKTIMGKKRRSSDLPPTDKQLVIQQRFKAAIQYAKAVLADPVKKAMYAAFAGPDQSAYNMAMRDAFKAPVVDSIDTTNYQGRTGNPVIIQASDDFKVTTVKVIIRTNAGAVIEEGEATLQDNGLDWLYTATVNNASLTGSVITAVAVDTPGNETSRERVL</sequence>
<dbReference type="RefSeq" id="WP_220253491.1">
    <property type="nucleotide sequence ID" value="NZ_JAICCF010000006.1"/>
</dbReference>
<reference evidence="1 2" key="1">
    <citation type="submission" date="2021-08" db="EMBL/GenBank/DDBJ databases">
        <title>The genome sequence of Chitinophaga sp. B61.</title>
        <authorList>
            <person name="Zhang X."/>
        </authorList>
    </citation>
    <scope>NUCLEOTIDE SEQUENCE [LARGE SCALE GENOMIC DNA]</scope>
    <source>
        <strain evidence="1 2">B61</strain>
    </source>
</reference>
<organism evidence="1 2">
    <name type="scientific">Chitinophaga rhizophila</name>
    <dbReference type="NCBI Taxonomy" id="2866212"/>
    <lineage>
        <taxon>Bacteria</taxon>
        <taxon>Pseudomonadati</taxon>
        <taxon>Bacteroidota</taxon>
        <taxon>Chitinophagia</taxon>
        <taxon>Chitinophagales</taxon>
        <taxon>Chitinophagaceae</taxon>
        <taxon>Chitinophaga</taxon>
    </lineage>
</organism>
<evidence type="ECO:0000313" key="1">
    <source>
        <dbReference type="EMBL" id="MBW8688171.1"/>
    </source>
</evidence>